<proteinExistence type="predicted"/>
<dbReference type="RefSeq" id="WP_024013734.1">
    <property type="nucleotide sequence ID" value="NZ_CM002330.1"/>
</dbReference>
<dbReference type="PATRIC" id="fig|1395516.4.peg.3756"/>
<dbReference type="Proteomes" id="UP000024771">
    <property type="component" value="Chromosome"/>
</dbReference>
<dbReference type="AlphaFoldDB" id="V8R5J5"/>
<name>V8R5J5_9PSED</name>
<evidence type="ECO:0000313" key="1">
    <source>
        <dbReference type="EMBL" id="ETF06840.1"/>
    </source>
</evidence>
<accession>V8R5J5</accession>
<dbReference type="HOGENOM" id="CLU_2234221_0_0_6"/>
<gene>
    <name evidence="1" type="ORF">PMO01_18500</name>
</gene>
<comment type="caution">
    <text evidence="1">The sequence shown here is derived from an EMBL/GenBank/DDBJ whole genome shotgun (WGS) entry which is preliminary data.</text>
</comment>
<protein>
    <submittedName>
        <fullName evidence="1">Uncharacterized protein</fullName>
    </submittedName>
</protein>
<reference evidence="1 2" key="1">
    <citation type="journal article" date="2014" name="Genome Announc.">
        <title>Draft Genome Sequence of Pseudomonas moraviensis R28-S.</title>
        <authorList>
            <person name="Hunter S.S."/>
            <person name="Yano H."/>
            <person name="Loftie-Eaton W."/>
            <person name="Hughes J."/>
            <person name="De Gelder L."/>
            <person name="Stragier P."/>
            <person name="De Vos P."/>
            <person name="Settles M.L."/>
            <person name="Top E.M."/>
        </authorList>
    </citation>
    <scope>NUCLEOTIDE SEQUENCE [LARGE SCALE GENOMIC DNA]</scope>
    <source>
        <strain evidence="2">R28</strain>
    </source>
</reference>
<dbReference type="EMBL" id="AYMZ01000008">
    <property type="protein sequence ID" value="ETF06840.1"/>
    <property type="molecule type" value="Genomic_DNA"/>
</dbReference>
<organism evidence="1 2">
    <name type="scientific">Pseudomonas moraviensis R28-S</name>
    <dbReference type="NCBI Taxonomy" id="1395516"/>
    <lineage>
        <taxon>Bacteria</taxon>
        <taxon>Pseudomonadati</taxon>
        <taxon>Pseudomonadota</taxon>
        <taxon>Gammaproteobacteria</taxon>
        <taxon>Pseudomonadales</taxon>
        <taxon>Pseudomonadaceae</taxon>
        <taxon>Pseudomonas</taxon>
    </lineage>
</organism>
<evidence type="ECO:0000313" key="2">
    <source>
        <dbReference type="Proteomes" id="UP000024771"/>
    </source>
</evidence>
<sequence>MKNKNNAAKNNNESQEIERKDELRLTILDFNRYAEFDMKDSDIEKFLDSDELEQVYFYSLITSFLNKDGFTTKKLTSKSRRHWSRIFSQLSVETLEKYNRTKQAA</sequence>